<proteinExistence type="predicted"/>
<evidence type="ECO:0000259" key="1">
    <source>
        <dbReference type="Pfam" id="PF00496"/>
    </source>
</evidence>
<gene>
    <name evidence="2" type="primary">sgrR</name>
    <name evidence="2" type="ORF">NCTC13163_02367</name>
</gene>
<dbReference type="SUPFAM" id="SSF53850">
    <property type="entry name" value="Periplasmic binding protein-like II"/>
    <property type="match status" value="1"/>
</dbReference>
<dbReference type="Pfam" id="PF00496">
    <property type="entry name" value="SBP_bac_5"/>
    <property type="match status" value="1"/>
</dbReference>
<dbReference type="InterPro" id="IPR039424">
    <property type="entry name" value="SBP_5"/>
</dbReference>
<dbReference type="Gene3D" id="3.40.190.10">
    <property type="entry name" value="Periplasmic binding protein-like II"/>
    <property type="match status" value="1"/>
</dbReference>
<accession>A0A377FVV6</accession>
<evidence type="ECO:0000313" key="3">
    <source>
        <dbReference type="Proteomes" id="UP000254060"/>
    </source>
</evidence>
<evidence type="ECO:0000313" key="2">
    <source>
        <dbReference type="EMBL" id="STO08972.1"/>
    </source>
</evidence>
<feature type="domain" description="Solute-binding protein family 5" evidence="1">
    <location>
        <begin position="178"/>
        <end position="304"/>
    </location>
</feature>
<dbReference type="GO" id="GO:0015833">
    <property type="term" value="P:peptide transport"/>
    <property type="evidence" value="ECO:0007669"/>
    <property type="project" value="TreeGrafter"/>
</dbReference>
<reference evidence="2 3" key="1">
    <citation type="submission" date="2018-06" db="EMBL/GenBank/DDBJ databases">
        <authorList>
            <consortium name="Pathogen Informatics"/>
            <person name="Doyle S."/>
        </authorList>
    </citation>
    <scope>NUCLEOTIDE SEQUENCE [LARGE SCALE GENOMIC DNA]</scope>
    <source>
        <strain evidence="2 3">NCTC13163</strain>
    </source>
</reference>
<sequence length="545" mass="62823">MNPKLVAIYRSALERDQQDVTLREAVSATGYSEKQIKRDIKVWAQAGWVVYRPGQGRGHESIIQFVPSFGQTLTEWVEASFVRLTMAEAAKWLEWEWPPLLREKIQAHIWGRFGFEQTEEDRFIFPRTRALASLDPLDIHIAMEASLARHLFDRLFEWDGAIIRPSLAHHIETTRFGFRLYIRKGVMFHNGMSLSANDIVYSLNRLLRYGKQRWLFAPIERVDSPAPYVVDIHTTAHRGYVERILSQTPASISYKGFEGTVGTGPFKLERVSEDVTRFRAFDRGLRPRPSLDVVEFVTFSEVDHAEWSMRDDHRLVKWIAEAGARYAVFNMRHSWLKDAPDVRRAILHTIDKAALVALGGERHQVAHGFFPEASLEVEREAGGRVDARPIRLLHLPYATATEDAMLLARQLTTAGFTVEIDVYTLSALFEEETLRRADIILCGEMMNEDLDLAFLAFMTSELSLVGKLLCGDATLRNMMDRYHQIDLGVWPSLHREVERYVTEQAYVVPLYHVARERRFPSFLGDVPIDIFGHPRYEQLWIRPSL</sequence>
<organism evidence="2 3">
    <name type="scientific">Exiguobacterium aurantiacum</name>
    <dbReference type="NCBI Taxonomy" id="33987"/>
    <lineage>
        <taxon>Bacteria</taxon>
        <taxon>Bacillati</taxon>
        <taxon>Bacillota</taxon>
        <taxon>Bacilli</taxon>
        <taxon>Bacillales</taxon>
        <taxon>Bacillales Family XII. Incertae Sedis</taxon>
        <taxon>Exiguobacterium</taxon>
    </lineage>
</organism>
<dbReference type="PANTHER" id="PTHR30290:SF72">
    <property type="entry name" value="HTH-TYPE TRANSCRIPTIONAL REGULATOR SGRR"/>
    <property type="match status" value="1"/>
</dbReference>
<dbReference type="OrthoDB" id="5894719at2"/>
<dbReference type="Proteomes" id="UP000254060">
    <property type="component" value="Unassembled WGS sequence"/>
</dbReference>
<name>A0A377FVV6_9BACL</name>
<dbReference type="InterPro" id="IPR000914">
    <property type="entry name" value="SBP_5_dom"/>
</dbReference>
<dbReference type="STRING" id="1397694.GCA_000702585_02853"/>
<dbReference type="RefSeq" id="WP_029335859.1">
    <property type="nucleotide sequence ID" value="NZ_UGGP01000001.1"/>
</dbReference>
<dbReference type="EMBL" id="UGGP01000001">
    <property type="protein sequence ID" value="STO08972.1"/>
    <property type="molecule type" value="Genomic_DNA"/>
</dbReference>
<dbReference type="GO" id="GO:1904680">
    <property type="term" value="F:peptide transmembrane transporter activity"/>
    <property type="evidence" value="ECO:0007669"/>
    <property type="project" value="TreeGrafter"/>
</dbReference>
<dbReference type="AlphaFoldDB" id="A0A377FVV6"/>
<protein>
    <submittedName>
        <fullName evidence="2">HTH-type transcriptional regulator sgrR</fullName>
    </submittedName>
</protein>
<dbReference type="Gene3D" id="3.10.105.10">
    <property type="entry name" value="Dipeptide-binding Protein, Domain 3"/>
    <property type="match status" value="1"/>
</dbReference>
<dbReference type="PANTHER" id="PTHR30290">
    <property type="entry name" value="PERIPLASMIC BINDING COMPONENT OF ABC TRANSPORTER"/>
    <property type="match status" value="1"/>
</dbReference>